<accession>A0A437SCU4</accession>
<dbReference type="Pfam" id="PF13340">
    <property type="entry name" value="DUF4096"/>
    <property type="match status" value="1"/>
</dbReference>
<evidence type="ECO:0000313" key="3">
    <source>
        <dbReference type="EMBL" id="RVU60827.1"/>
    </source>
</evidence>
<sequence length="98" mass="11825">MFPMIHDYTSNITREQFELIREDLESARKTTRPRTVDLYEVFCGVLYLLTTGCQWRNLPSDFPNWKTVYFYYQIWRKVDENGISLLEKVHKKIGRNLS</sequence>
<dbReference type="EMBL" id="LDER01000180">
    <property type="protein sequence ID" value="RVU63641.1"/>
    <property type="molecule type" value="Genomic_DNA"/>
</dbReference>
<evidence type="ECO:0000313" key="4">
    <source>
        <dbReference type="EMBL" id="RVU63641.1"/>
    </source>
</evidence>
<dbReference type="AlphaFoldDB" id="A0A437SCU4"/>
<reference evidence="3 5" key="1">
    <citation type="submission" date="2018-01" db="EMBL/GenBank/DDBJ databases">
        <title>Complete genome sequence of G25-42.</title>
        <authorList>
            <person name="Zheng Z."/>
            <person name="Sun M."/>
        </authorList>
    </citation>
    <scope>NUCLEOTIDE SEQUENCE [LARGE SCALE GENOMIC DNA]</scope>
    <source>
        <strain evidence="3 5">G25-42</strain>
    </source>
</reference>
<organism evidence="3 5">
    <name type="scientific">Bacillus thuringiensis</name>
    <dbReference type="NCBI Taxonomy" id="1428"/>
    <lineage>
        <taxon>Bacteria</taxon>
        <taxon>Bacillati</taxon>
        <taxon>Bacillota</taxon>
        <taxon>Bacilli</taxon>
        <taxon>Bacillales</taxon>
        <taxon>Bacillaceae</taxon>
        <taxon>Bacillus</taxon>
        <taxon>Bacillus cereus group</taxon>
    </lineage>
</organism>
<protein>
    <recommendedName>
        <fullName evidence="1">Insertion element IS402-like domain-containing protein</fullName>
    </recommendedName>
</protein>
<gene>
    <name evidence="4" type="ORF">BM74_13860</name>
    <name evidence="3" type="ORF">BM74_29355</name>
    <name evidence="2" type="ORF">BM74_32985</name>
</gene>
<name>A0A437SCU4_BACTU</name>
<evidence type="ECO:0000259" key="1">
    <source>
        <dbReference type="Pfam" id="PF13340"/>
    </source>
</evidence>
<evidence type="ECO:0000313" key="2">
    <source>
        <dbReference type="EMBL" id="RVU60169.1"/>
    </source>
</evidence>
<dbReference type="Proteomes" id="UP000286687">
    <property type="component" value="Unassembled WGS sequence"/>
</dbReference>
<evidence type="ECO:0000313" key="5">
    <source>
        <dbReference type="Proteomes" id="UP000286687"/>
    </source>
</evidence>
<dbReference type="PANTHER" id="PTHR30007">
    <property type="entry name" value="PHP DOMAIN PROTEIN"/>
    <property type="match status" value="1"/>
</dbReference>
<dbReference type="EMBL" id="LDER01000405">
    <property type="protein sequence ID" value="RVU60169.1"/>
    <property type="molecule type" value="Genomic_DNA"/>
</dbReference>
<proteinExistence type="predicted"/>
<dbReference type="EMBL" id="LDER01000354">
    <property type="protein sequence ID" value="RVU60827.1"/>
    <property type="molecule type" value="Genomic_DNA"/>
</dbReference>
<feature type="domain" description="Insertion element IS402-like" evidence="1">
    <location>
        <begin position="12"/>
        <end position="77"/>
    </location>
</feature>
<dbReference type="PANTHER" id="PTHR30007:SF0">
    <property type="entry name" value="TRANSPOSASE"/>
    <property type="match status" value="1"/>
</dbReference>
<dbReference type="InterPro" id="IPR025161">
    <property type="entry name" value="IS402-like_dom"/>
</dbReference>
<comment type="caution">
    <text evidence="3">The sequence shown here is derived from an EMBL/GenBank/DDBJ whole genome shotgun (WGS) entry which is preliminary data.</text>
</comment>